<proteinExistence type="predicted"/>
<protein>
    <recommendedName>
        <fullName evidence="1">Polysaccharide pyruvyl transferase domain-containing protein</fullName>
    </recommendedName>
</protein>
<comment type="caution">
    <text evidence="2">The sequence shown here is derived from an EMBL/GenBank/DDBJ whole genome shotgun (WGS) entry which is preliminary data.</text>
</comment>
<accession>A0A1V6N3Y9</accession>
<reference evidence="2 3" key="1">
    <citation type="submission" date="2014-12" db="EMBL/GenBank/DDBJ databases">
        <title>Genome sequence of Methanobrevibacter arboriphilicus DH1, DSM1125.</title>
        <authorList>
            <person name="Poehlein A."/>
            <person name="Thauer R.K."/>
            <person name="Seedorf H."/>
            <person name="Daniel R."/>
        </authorList>
    </citation>
    <scope>NUCLEOTIDE SEQUENCE [LARGE SCALE GENOMIC DNA]</scope>
    <source>
        <strain evidence="2 3">DH1</strain>
    </source>
</reference>
<sequence>MKNILIRAGKDYFTNISPEATLSFRNRSTFGHNVGFYLISDSVYKLISTPNTSITPDSYLIGSRQSYKKNVAETINNEFDAFVLPVADFLKPKQIGHMKRLTSLIKNLEIPICVLGLGIGVRLEVGKFNHDKTDKVVKNFISSILDKSNSIGVRGELTFKYLNKLGFNEDQIKVLGCPSVYLNGPEYNIKPPEINKNSKIALNITPFVKKYGSFVNKTIKNYKNYEYFMQDIRDLKLILYGEEWGPGGQKPRNYYNKILKENKAIFPIDSRSWINELENFDYSIGTRLHGTIASLNARIPSTLVVHDSRTQEIADHHKIPYIKIEDISKDTSLKEVANNTNWEAFNNSSEKNYKKLINFFKENKVDTVNEYPNPIIQEKEKEIEIPKIPRQIYSKSTGINDEELLSRIDYLANKKQCEYKPPFFIANEKIIPINKDNSSIKKLKNFFKR</sequence>
<evidence type="ECO:0000259" key="1">
    <source>
        <dbReference type="Pfam" id="PF04230"/>
    </source>
</evidence>
<dbReference type="AlphaFoldDB" id="A0A1V6N3Y9"/>
<evidence type="ECO:0000313" key="2">
    <source>
        <dbReference type="EMBL" id="OQD59389.1"/>
    </source>
</evidence>
<dbReference type="Pfam" id="PF04230">
    <property type="entry name" value="PS_pyruv_trans"/>
    <property type="match status" value="1"/>
</dbReference>
<dbReference type="RefSeq" id="WP_158082502.1">
    <property type="nucleotide sequence ID" value="NZ_JXMW01000003.1"/>
</dbReference>
<keyword evidence="3" id="KW-1185">Reference proteome</keyword>
<dbReference type="Proteomes" id="UP000191661">
    <property type="component" value="Unassembled WGS sequence"/>
</dbReference>
<feature type="domain" description="Polysaccharide pyruvyl transferase" evidence="1">
    <location>
        <begin position="95"/>
        <end position="308"/>
    </location>
</feature>
<dbReference type="EMBL" id="JXMW01000003">
    <property type="protein sequence ID" value="OQD59389.1"/>
    <property type="molecule type" value="Genomic_DNA"/>
</dbReference>
<organism evidence="2 3">
    <name type="scientific">Methanobrevibacter arboriphilus JCM 13429 = DSM 1125</name>
    <dbReference type="NCBI Taxonomy" id="1300164"/>
    <lineage>
        <taxon>Archaea</taxon>
        <taxon>Methanobacteriati</taxon>
        <taxon>Methanobacteriota</taxon>
        <taxon>Methanomada group</taxon>
        <taxon>Methanobacteria</taxon>
        <taxon>Methanobacteriales</taxon>
        <taxon>Methanobacteriaceae</taxon>
        <taxon>Methanobrevibacter</taxon>
    </lineage>
</organism>
<gene>
    <name evidence="2" type="ORF">MBBAR_3c00440</name>
</gene>
<evidence type="ECO:0000313" key="3">
    <source>
        <dbReference type="Proteomes" id="UP000191661"/>
    </source>
</evidence>
<dbReference type="InterPro" id="IPR007345">
    <property type="entry name" value="Polysacch_pyruvyl_Trfase"/>
</dbReference>
<name>A0A1V6N3Y9_METAZ</name>